<evidence type="ECO:0000313" key="2">
    <source>
        <dbReference type="Proteomes" id="UP001187734"/>
    </source>
</evidence>
<reference evidence="1" key="1">
    <citation type="submission" date="2018-03" db="EMBL/GenBank/DDBJ databases">
        <authorList>
            <person name="Guldener U."/>
        </authorList>
    </citation>
    <scope>NUCLEOTIDE SEQUENCE</scope>
</reference>
<dbReference type="EMBL" id="ONZP01000501">
    <property type="protein sequence ID" value="SPJ85843.1"/>
    <property type="molecule type" value="Genomic_DNA"/>
</dbReference>
<evidence type="ECO:0000313" key="1">
    <source>
        <dbReference type="EMBL" id="SPJ85843.1"/>
    </source>
</evidence>
<keyword evidence="2" id="KW-1185">Reference proteome</keyword>
<proteinExistence type="predicted"/>
<dbReference type="AlphaFoldDB" id="A0AAE8SN56"/>
<accession>A0AAE8SN56</accession>
<organism evidence="1 2">
    <name type="scientific">Fusarium torulosum</name>
    <dbReference type="NCBI Taxonomy" id="33205"/>
    <lineage>
        <taxon>Eukaryota</taxon>
        <taxon>Fungi</taxon>
        <taxon>Dikarya</taxon>
        <taxon>Ascomycota</taxon>
        <taxon>Pezizomycotina</taxon>
        <taxon>Sordariomycetes</taxon>
        <taxon>Hypocreomycetidae</taxon>
        <taxon>Hypocreales</taxon>
        <taxon>Nectriaceae</taxon>
        <taxon>Fusarium</taxon>
    </lineage>
</organism>
<comment type="caution">
    <text evidence="1">The sequence shown here is derived from an EMBL/GenBank/DDBJ whole genome shotgun (WGS) entry which is preliminary data.</text>
</comment>
<protein>
    <submittedName>
        <fullName evidence="1">Uncharacterized protein</fullName>
    </submittedName>
</protein>
<name>A0AAE8SN56_9HYPO</name>
<gene>
    <name evidence="1" type="ORF">FTOL_11626</name>
</gene>
<dbReference type="Proteomes" id="UP001187734">
    <property type="component" value="Unassembled WGS sequence"/>
</dbReference>
<sequence>MADLKRSNDYYVVGPISQGQETDKIGASSHKTRDQKGDIPEYSVTFSAENALGSHLTDKARNGKSVEMQGDLEECTAFHSLATKGAAHLPHINACLAS</sequence>